<accession>A0A5B8UM93</accession>
<dbReference type="AlphaFoldDB" id="A0A5B8UM93"/>
<organism evidence="2 3">
    <name type="scientific">Flavisolibacter ginsenosidimutans</name>
    <dbReference type="NCBI Taxonomy" id="661481"/>
    <lineage>
        <taxon>Bacteria</taxon>
        <taxon>Pseudomonadati</taxon>
        <taxon>Bacteroidota</taxon>
        <taxon>Chitinophagia</taxon>
        <taxon>Chitinophagales</taxon>
        <taxon>Chitinophagaceae</taxon>
        <taxon>Flavisolibacter</taxon>
    </lineage>
</organism>
<reference evidence="2 3" key="1">
    <citation type="journal article" date="2015" name="Int. J. Syst. Evol. Microbiol.">
        <title>Flavisolibacter ginsenosidimutans sp. nov., with ginsenoside-converting activity isolated from soil used for cultivating ginseng.</title>
        <authorList>
            <person name="Zhao Y."/>
            <person name="Liu Q."/>
            <person name="Kang M.S."/>
            <person name="Jin F."/>
            <person name="Yu H."/>
            <person name="Im W.T."/>
        </authorList>
    </citation>
    <scope>NUCLEOTIDE SEQUENCE [LARGE SCALE GENOMIC DNA]</scope>
    <source>
        <strain evidence="2 3">Gsoil 636</strain>
    </source>
</reference>
<name>A0A5B8UM93_9BACT</name>
<dbReference type="RefSeq" id="WP_146790500.1">
    <property type="nucleotide sequence ID" value="NZ_BAABIO010000003.1"/>
</dbReference>
<feature type="region of interest" description="Disordered" evidence="1">
    <location>
        <begin position="1"/>
        <end position="61"/>
    </location>
</feature>
<dbReference type="Proteomes" id="UP000321204">
    <property type="component" value="Chromosome"/>
</dbReference>
<keyword evidence="3" id="KW-1185">Reference proteome</keyword>
<feature type="compositionally biased region" description="Basic residues" evidence="1">
    <location>
        <begin position="11"/>
        <end position="24"/>
    </location>
</feature>
<evidence type="ECO:0000313" key="3">
    <source>
        <dbReference type="Proteomes" id="UP000321204"/>
    </source>
</evidence>
<dbReference type="EMBL" id="CP042433">
    <property type="protein sequence ID" value="QEC57801.1"/>
    <property type="molecule type" value="Genomic_DNA"/>
</dbReference>
<sequence>MLQAGLVIHELHKRKHGIKRKGKNKRDEGPKKKSKQALKRMIEHAAKQTPERKDNLTAALT</sequence>
<evidence type="ECO:0000313" key="2">
    <source>
        <dbReference type="EMBL" id="QEC57801.1"/>
    </source>
</evidence>
<feature type="compositionally biased region" description="Basic and acidic residues" evidence="1">
    <location>
        <begin position="40"/>
        <end position="55"/>
    </location>
</feature>
<evidence type="ECO:0000256" key="1">
    <source>
        <dbReference type="SAM" id="MobiDB-lite"/>
    </source>
</evidence>
<protein>
    <submittedName>
        <fullName evidence="2">Uncharacterized protein</fullName>
    </submittedName>
</protein>
<gene>
    <name evidence="2" type="ORF">FSB75_18460</name>
</gene>
<dbReference type="KEGG" id="fgg:FSB75_18460"/>
<proteinExistence type="predicted"/>